<dbReference type="Proteomes" id="UP000799440">
    <property type="component" value="Unassembled WGS sequence"/>
</dbReference>
<reference evidence="1" key="1">
    <citation type="journal article" date="2020" name="Stud. Mycol.">
        <title>101 Dothideomycetes genomes: a test case for predicting lifestyles and emergence of pathogens.</title>
        <authorList>
            <person name="Haridas S."/>
            <person name="Albert R."/>
            <person name="Binder M."/>
            <person name="Bloem J."/>
            <person name="Labutti K."/>
            <person name="Salamov A."/>
            <person name="Andreopoulos B."/>
            <person name="Baker S."/>
            <person name="Barry K."/>
            <person name="Bills G."/>
            <person name="Bluhm B."/>
            <person name="Cannon C."/>
            <person name="Castanera R."/>
            <person name="Culley D."/>
            <person name="Daum C."/>
            <person name="Ezra D."/>
            <person name="Gonzalez J."/>
            <person name="Henrissat B."/>
            <person name="Kuo A."/>
            <person name="Liang C."/>
            <person name="Lipzen A."/>
            <person name="Lutzoni F."/>
            <person name="Magnuson J."/>
            <person name="Mondo S."/>
            <person name="Nolan M."/>
            <person name="Ohm R."/>
            <person name="Pangilinan J."/>
            <person name="Park H.-J."/>
            <person name="Ramirez L."/>
            <person name="Alfaro M."/>
            <person name="Sun H."/>
            <person name="Tritt A."/>
            <person name="Yoshinaga Y."/>
            <person name="Zwiers L.-H."/>
            <person name="Turgeon B."/>
            <person name="Goodwin S."/>
            <person name="Spatafora J."/>
            <person name="Crous P."/>
            <person name="Grigoriev I."/>
        </authorList>
    </citation>
    <scope>NUCLEOTIDE SEQUENCE</scope>
    <source>
        <strain evidence="1">CBS 119925</strain>
    </source>
</reference>
<sequence>MNPMSILKRKHGFCVPRLPPTYDDFIRFMKQHGLRREDQSVAIIAHEPLKWDCLHKDQHDPILVYAVGELWWRLEGNLHPTRYVVVAPKHTFDVLMKNFPDAWHDGELTFGPYLPEAPASGWTGLWWEEMEEIEQNLIGKVLVLIRKKTRGLARRKQWTLTRTRP</sequence>
<proteinExistence type="predicted"/>
<protein>
    <submittedName>
        <fullName evidence="1">Uncharacterized protein</fullName>
    </submittedName>
</protein>
<accession>A0A6A6V2Z7</accession>
<keyword evidence="2" id="KW-1185">Reference proteome</keyword>
<dbReference type="EMBL" id="MU006585">
    <property type="protein sequence ID" value="KAF2744952.1"/>
    <property type="molecule type" value="Genomic_DNA"/>
</dbReference>
<evidence type="ECO:0000313" key="2">
    <source>
        <dbReference type="Proteomes" id="UP000799440"/>
    </source>
</evidence>
<evidence type="ECO:0000313" key="1">
    <source>
        <dbReference type="EMBL" id="KAF2744952.1"/>
    </source>
</evidence>
<gene>
    <name evidence="1" type="ORF">M011DRAFT_153516</name>
</gene>
<organism evidence="1 2">
    <name type="scientific">Sporormia fimetaria CBS 119925</name>
    <dbReference type="NCBI Taxonomy" id="1340428"/>
    <lineage>
        <taxon>Eukaryota</taxon>
        <taxon>Fungi</taxon>
        <taxon>Dikarya</taxon>
        <taxon>Ascomycota</taxon>
        <taxon>Pezizomycotina</taxon>
        <taxon>Dothideomycetes</taxon>
        <taxon>Pleosporomycetidae</taxon>
        <taxon>Pleosporales</taxon>
        <taxon>Sporormiaceae</taxon>
        <taxon>Sporormia</taxon>
    </lineage>
</organism>
<dbReference type="OrthoDB" id="5296720at2759"/>
<name>A0A6A6V2Z7_9PLEO</name>
<dbReference type="AlphaFoldDB" id="A0A6A6V2Z7"/>